<dbReference type="GO" id="GO:0016853">
    <property type="term" value="F:isomerase activity"/>
    <property type="evidence" value="ECO:0007669"/>
    <property type="project" value="UniProtKB-KW"/>
</dbReference>
<organism evidence="3 4">
    <name type="scientific">Bradyrhizobium jicamae</name>
    <dbReference type="NCBI Taxonomy" id="280332"/>
    <lineage>
        <taxon>Bacteria</taxon>
        <taxon>Pseudomonadati</taxon>
        <taxon>Pseudomonadota</taxon>
        <taxon>Alphaproteobacteria</taxon>
        <taxon>Hyphomicrobiales</taxon>
        <taxon>Nitrobacteraceae</taxon>
        <taxon>Bradyrhizobium</taxon>
    </lineage>
</organism>
<dbReference type="SUPFAM" id="SSF54427">
    <property type="entry name" value="NTF2-like"/>
    <property type="match status" value="1"/>
</dbReference>
<keyword evidence="4" id="KW-1185">Reference proteome</keyword>
<dbReference type="Pfam" id="PF14534">
    <property type="entry name" value="DUF4440"/>
    <property type="match status" value="1"/>
</dbReference>
<keyword evidence="3" id="KW-0413">Isomerase</keyword>
<evidence type="ECO:0000313" key="4">
    <source>
        <dbReference type="Proteomes" id="UP000050863"/>
    </source>
</evidence>
<feature type="signal peptide" evidence="1">
    <location>
        <begin position="1"/>
        <end position="24"/>
    </location>
</feature>
<dbReference type="STRING" id="280332.CQ12_16380"/>
<comment type="caution">
    <text evidence="3">The sequence shown here is derived from an EMBL/GenBank/DDBJ whole genome shotgun (WGS) entry which is preliminary data.</text>
</comment>
<reference evidence="3 4" key="1">
    <citation type="submission" date="2014-03" db="EMBL/GenBank/DDBJ databases">
        <title>Bradyrhizobium valentinum sp. nov., isolated from effective nodules of Lupinus mariae-josephae, a lupine endemic of basic-lime soils in Eastern Spain.</title>
        <authorList>
            <person name="Duran D."/>
            <person name="Rey L."/>
            <person name="Navarro A."/>
            <person name="Busquets A."/>
            <person name="Imperial J."/>
            <person name="Ruiz-Argueso T."/>
        </authorList>
    </citation>
    <scope>NUCLEOTIDE SEQUENCE [LARGE SCALE GENOMIC DNA]</scope>
    <source>
        <strain evidence="3 4">PAC68</strain>
    </source>
</reference>
<proteinExistence type="predicted"/>
<evidence type="ECO:0000313" key="3">
    <source>
        <dbReference type="EMBL" id="KRR15351.1"/>
    </source>
</evidence>
<dbReference type="Proteomes" id="UP000050863">
    <property type="component" value="Unassembled WGS sequence"/>
</dbReference>
<feature type="chain" id="PRO_5006443709" evidence="1">
    <location>
        <begin position="25"/>
        <end position="182"/>
    </location>
</feature>
<dbReference type="Gene3D" id="3.10.450.50">
    <property type="match status" value="1"/>
</dbReference>
<dbReference type="OrthoDB" id="1551077at2"/>
<feature type="domain" description="DUF4440" evidence="2">
    <location>
        <begin position="44"/>
        <end position="153"/>
    </location>
</feature>
<dbReference type="RefSeq" id="WP_057833464.1">
    <property type="nucleotide sequence ID" value="NZ_LLXZ01000003.1"/>
</dbReference>
<accession>A0A0R3M586</accession>
<dbReference type="EMBL" id="LLXZ01000003">
    <property type="protein sequence ID" value="KRR15351.1"/>
    <property type="molecule type" value="Genomic_DNA"/>
</dbReference>
<dbReference type="InterPro" id="IPR027843">
    <property type="entry name" value="DUF4440"/>
</dbReference>
<name>A0A0R3M586_9BRAD</name>
<gene>
    <name evidence="3" type="ORF">CQ12_16380</name>
</gene>
<dbReference type="AlphaFoldDB" id="A0A0R3M586"/>
<keyword evidence="1" id="KW-0732">Signal</keyword>
<evidence type="ECO:0000259" key="2">
    <source>
        <dbReference type="Pfam" id="PF14534"/>
    </source>
</evidence>
<dbReference type="InterPro" id="IPR032710">
    <property type="entry name" value="NTF2-like_dom_sf"/>
</dbReference>
<evidence type="ECO:0000256" key="1">
    <source>
        <dbReference type="SAM" id="SignalP"/>
    </source>
</evidence>
<sequence>MFKSNRWSRLALKAALAMPLSASAAQEPTSTVSEQELVDLVRTTEARASAFMRGDMDKWAGLTRIADDFTLMQPFGGEASRGFDMSPERLARLASYFRNGDAKIELVQSYASGDLAVLAVIEREHGEVGGLPDQDWSLRVTLVYRRQGAEWWLVHRHADPLVRNVGLETAAALARGAKLEGR</sequence>
<protein>
    <submittedName>
        <fullName evidence="3">Ketosteroid isomerase</fullName>
    </submittedName>
</protein>